<dbReference type="Proteomes" id="UP001500665">
    <property type="component" value="Unassembled WGS sequence"/>
</dbReference>
<gene>
    <name evidence="2" type="ORF">GCM10009550_66400</name>
</gene>
<keyword evidence="3" id="KW-1185">Reference proteome</keyword>
<dbReference type="EMBL" id="BAAAHH010000039">
    <property type="protein sequence ID" value="GAA0965677.1"/>
    <property type="molecule type" value="Genomic_DNA"/>
</dbReference>
<organism evidence="2 3">
    <name type="scientific">Actinocorallia libanotica</name>
    <dbReference type="NCBI Taxonomy" id="46162"/>
    <lineage>
        <taxon>Bacteria</taxon>
        <taxon>Bacillati</taxon>
        <taxon>Actinomycetota</taxon>
        <taxon>Actinomycetes</taxon>
        <taxon>Streptosporangiales</taxon>
        <taxon>Thermomonosporaceae</taxon>
        <taxon>Actinocorallia</taxon>
    </lineage>
</organism>
<name>A0ABN1RVY6_9ACTN</name>
<sequence>MSRISRTAVTTAAAFAAVAFAPSPASAWTGGAFSASVTSPVNIQMGIQPPVTCPSSSLSGTITASGALSITTATFSGCTLSNGAPVPITAQGLPWSGSLNSTAALAGVKLSITFPTTSGPLPCSYTSNLSGTAGGSTPPIPVPVSGTLGKTGGSFLCPTSLPITATYLFTGPGL</sequence>
<feature type="signal peptide" evidence="1">
    <location>
        <begin position="1"/>
        <end position="27"/>
    </location>
</feature>
<evidence type="ECO:0008006" key="4">
    <source>
        <dbReference type="Google" id="ProtNLM"/>
    </source>
</evidence>
<comment type="caution">
    <text evidence="2">The sequence shown here is derived from an EMBL/GenBank/DDBJ whole genome shotgun (WGS) entry which is preliminary data.</text>
</comment>
<feature type="chain" id="PRO_5046451533" description="Ig-like domain-containing protein" evidence="1">
    <location>
        <begin position="28"/>
        <end position="174"/>
    </location>
</feature>
<evidence type="ECO:0000256" key="1">
    <source>
        <dbReference type="SAM" id="SignalP"/>
    </source>
</evidence>
<protein>
    <recommendedName>
        <fullName evidence="4">Ig-like domain-containing protein</fullName>
    </recommendedName>
</protein>
<accession>A0ABN1RVY6</accession>
<proteinExistence type="predicted"/>
<evidence type="ECO:0000313" key="2">
    <source>
        <dbReference type="EMBL" id="GAA0965677.1"/>
    </source>
</evidence>
<dbReference type="RefSeq" id="WP_344245627.1">
    <property type="nucleotide sequence ID" value="NZ_BAAAHH010000039.1"/>
</dbReference>
<reference evidence="2 3" key="1">
    <citation type="journal article" date="2019" name="Int. J. Syst. Evol. Microbiol.">
        <title>The Global Catalogue of Microorganisms (GCM) 10K type strain sequencing project: providing services to taxonomists for standard genome sequencing and annotation.</title>
        <authorList>
            <consortium name="The Broad Institute Genomics Platform"/>
            <consortium name="The Broad Institute Genome Sequencing Center for Infectious Disease"/>
            <person name="Wu L."/>
            <person name="Ma J."/>
        </authorList>
    </citation>
    <scope>NUCLEOTIDE SEQUENCE [LARGE SCALE GENOMIC DNA]</scope>
    <source>
        <strain evidence="2 3">JCM 10696</strain>
    </source>
</reference>
<evidence type="ECO:0000313" key="3">
    <source>
        <dbReference type="Proteomes" id="UP001500665"/>
    </source>
</evidence>
<keyword evidence="1" id="KW-0732">Signal</keyword>